<evidence type="ECO:0000313" key="2">
    <source>
        <dbReference type="EMBL" id="PXW64976.1"/>
    </source>
</evidence>
<dbReference type="SUPFAM" id="SSF158682">
    <property type="entry name" value="TerB-like"/>
    <property type="match status" value="1"/>
</dbReference>
<dbReference type="RefSeq" id="WP_110372989.1">
    <property type="nucleotide sequence ID" value="NZ_JAHBRY010000001.1"/>
</dbReference>
<dbReference type="OrthoDB" id="5402150at2"/>
<name>A0A2V3UIH6_9HYPH</name>
<dbReference type="EMBL" id="QJJK01000001">
    <property type="protein sequence ID" value="PXW64976.1"/>
    <property type="molecule type" value="Genomic_DNA"/>
</dbReference>
<dbReference type="CDD" id="cd07313">
    <property type="entry name" value="terB_like_2"/>
    <property type="match status" value="1"/>
</dbReference>
<dbReference type="AlphaFoldDB" id="A0A2V3UIH6"/>
<gene>
    <name evidence="2" type="ORF">C7450_101737</name>
</gene>
<evidence type="ECO:0000313" key="3">
    <source>
        <dbReference type="Proteomes" id="UP000248021"/>
    </source>
</evidence>
<dbReference type="Proteomes" id="UP000248021">
    <property type="component" value="Unassembled WGS sequence"/>
</dbReference>
<dbReference type="Gene3D" id="1.10.3680.10">
    <property type="entry name" value="TerB-like"/>
    <property type="match status" value="1"/>
</dbReference>
<accession>A0A2V3UIH6</accession>
<dbReference type="InterPro" id="IPR007791">
    <property type="entry name" value="DjlA_N"/>
</dbReference>
<organism evidence="2 3">
    <name type="scientific">Chelatococcus asaccharovorans</name>
    <dbReference type="NCBI Taxonomy" id="28210"/>
    <lineage>
        <taxon>Bacteria</taxon>
        <taxon>Pseudomonadati</taxon>
        <taxon>Pseudomonadota</taxon>
        <taxon>Alphaproteobacteria</taxon>
        <taxon>Hyphomicrobiales</taxon>
        <taxon>Chelatococcaceae</taxon>
        <taxon>Chelatococcus</taxon>
    </lineage>
</organism>
<feature type="domain" description="Co-chaperone DjlA N-terminal" evidence="1">
    <location>
        <begin position="39"/>
        <end position="152"/>
    </location>
</feature>
<dbReference type="InterPro" id="IPR029024">
    <property type="entry name" value="TerB-like"/>
</dbReference>
<dbReference type="Pfam" id="PF05099">
    <property type="entry name" value="TerB"/>
    <property type="match status" value="1"/>
</dbReference>
<evidence type="ECO:0000259" key="1">
    <source>
        <dbReference type="Pfam" id="PF05099"/>
    </source>
</evidence>
<sequence>MTRASPHSPLSLVALVRELAERVGGADDGETSAADSDGRLALATLLVHVARIDGIIVPAEWARLETMLRDEFALTAADAEALAVQGDLADRGNADVQILITPLRRRLDVAARTRLLHLAWDLAQADGEVRELEDDLIWRLARLLDLDETVVAGLRRSSPE</sequence>
<protein>
    <submittedName>
        <fullName evidence="2">Putative tellurite resistance protein B-like protein</fullName>
    </submittedName>
</protein>
<comment type="caution">
    <text evidence="2">The sequence shown here is derived from an EMBL/GenBank/DDBJ whole genome shotgun (WGS) entry which is preliminary data.</text>
</comment>
<reference evidence="2 3" key="1">
    <citation type="submission" date="2018-05" db="EMBL/GenBank/DDBJ databases">
        <title>Genomic Encyclopedia of Type Strains, Phase IV (KMG-IV): sequencing the most valuable type-strain genomes for metagenomic binning, comparative biology and taxonomic classification.</title>
        <authorList>
            <person name="Goeker M."/>
        </authorList>
    </citation>
    <scope>NUCLEOTIDE SEQUENCE [LARGE SCALE GENOMIC DNA]</scope>
    <source>
        <strain evidence="2 3">DSM 6462</strain>
    </source>
</reference>
<keyword evidence="3" id="KW-1185">Reference proteome</keyword>
<proteinExistence type="predicted"/>